<evidence type="ECO:0000256" key="1">
    <source>
        <dbReference type="SAM" id="Phobius"/>
    </source>
</evidence>
<evidence type="ECO:0000313" key="2">
    <source>
        <dbReference type="EMBL" id="PUE53205.1"/>
    </source>
</evidence>
<dbReference type="EMBL" id="NESN01000003">
    <property type="protein sequence ID" value="PUE53205.1"/>
    <property type="molecule type" value="Genomic_DNA"/>
</dbReference>
<organism evidence="2 3">
    <name type="scientific">Limnohabitans parvus II-B4</name>
    <dbReference type="NCBI Taxonomy" id="1293052"/>
    <lineage>
        <taxon>Bacteria</taxon>
        <taxon>Pseudomonadati</taxon>
        <taxon>Pseudomonadota</taxon>
        <taxon>Betaproteobacteria</taxon>
        <taxon>Burkholderiales</taxon>
        <taxon>Comamonadaceae</taxon>
        <taxon>Limnohabitans</taxon>
    </lineage>
</organism>
<comment type="caution">
    <text evidence="2">The sequence shown here is derived from an EMBL/GenBank/DDBJ whole genome shotgun (WGS) entry which is preliminary data.</text>
</comment>
<keyword evidence="1" id="KW-0472">Membrane</keyword>
<reference evidence="2 3" key="1">
    <citation type="submission" date="2017-04" db="EMBL/GenBank/DDBJ databases">
        <title>Unexpected and diverse lifestyles within the genus Limnohabitans.</title>
        <authorList>
            <person name="Kasalicky V."/>
            <person name="Mehrshad M."/>
            <person name="Andrei S.-A."/>
            <person name="Salcher M."/>
            <person name="Kratochvilova H."/>
            <person name="Simek K."/>
            <person name="Ghai R."/>
        </authorList>
    </citation>
    <scope>NUCLEOTIDE SEQUENCE [LARGE SCALE GENOMIC DNA]</scope>
    <source>
        <strain evidence="2 3">II-B4</strain>
    </source>
</reference>
<dbReference type="Proteomes" id="UP000250790">
    <property type="component" value="Unassembled WGS sequence"/>
</dbReference>
<dbReference type="AlphaFoldDB" id="A0A315E9C8"/>
<dbReference type="RefSeq" id="WP_108312682.1">
    <property type="nucleotide sequence ID" value="NZ_NESN01000003.1"/>
</dbReference>
<accession>A0A315E9C8</accession>
<dbReference type="OrthoDB" id="9795505at2"/>
<keyword evidence="3" id="KW-1185">Reference proteome</keyword>
<feature type="transmembrane region" description="Helical" evidence="1">
    <location>
        <begin position="73"/>
        <end position="96"/>
    </location>
</feature>
<protein>
    <submittedName>
        <fullName evidence="2">Uncharacterized protein</fullName>
    </submittedName>
</protein>
<keyword evidence="1" id="KW-0812">Transmembrane</keyword>
<sequence>MNANINEFLERIRQLEADMEQEIQLRRQQLQVDFDQRKVKFEKEVLAQQRRFKEGLLRYVLTADWRHVLSVPFIYPVLLPMVLLDFFVTLYQWVCFPLYRIARVKRSDYFVYDRTHLAYLNVLEKINCAYCSYANGLIAYCREVVGLTEQYWCPIKHARRVMQAHPHYHGFADYGDAENYQAELARLRAELMNMRQGDAGSNL</sequence>
<evidence type="ECO:0000313" key="3">
    <source>
        <dbReference type="Proteomes" id="UP000250790"/>
    </source>
</evidence>
<gene>
    <name evidence="2" type="ORF">B9Z37_08980</name>
</gene>
<keyword evidence="1" id="KW-1133">Transmembrane helix</keyword>
<proteinExistence type="predicted"/>
<name>A0A315E9C8_9BURK</name>